<protein>
    <recommendedName>
        <fullName evidence="8">BLOC-1-related complex subunit 8</fullName>
    </recommendedName>
</protein>
<evidence type="ECO:0000256" key="1">
    <source>
        <dbReference type="ARBA" id="ARBA00004656"/>
    </source>
</evidence>
<feature type="compositionally biased region" description="Polar residues" evidence="5">
    <location>
        <begin position="160"/>
        <end position="200"/>
    </location>
</feature>
<dbReference type="PANTHER" id="PTHR21146:SF0">
    <property type="entry name" value="BLOC-1-RELATED COMPLEX SUBUNIT 8"/>
    <property type="match status" value="1"/>
</dbReference>
<evidence type="ECO:0000256" key="5">
    <source>
        <dbReference type="SAM" id="MobiDB-lite"/>
    </source>
</evidence>
<dbReference type="GO" id="GO:0005765">
    <property type="term" value="C:lysosomal membrane"/>
    <property type="evidence" value="ECO:0007669"/>
    <property type="project" value="UniProtKB-SubCell"/>
</dbReference>
<feature type="region of interest" description="Disordered" evidence="5">
    <location>
        <begin position="153"/>
        <end position="231"/>
    </location>
</feature>
<keyword evidence="4" id="KW-0458">Lysosome</keyword>
<dbReference type="PANTHER" id="PTHR21146">
    <property type="entry name" value="MEF2B PROTEIN"/>
    <property type="match status" value="1"/>
</dbReference>
<evidence type="ECO:0000256" key="2">
    <source>
        <dbReference type="ARBA" id="ARBA00010463"/>
    </source>
</evidence>
<dbReference type="AlphaFoldDB" id="A0AAV2GZX8"/>
<dbReference type="EMBL" id="CAXITT010000011">
    <property type="protein sequence ID" value="CAL1526970.1"/>
    <property type="molecule type" value="Genomic_DNA"/>
</dbReference>
<comment type="similarity">
    <text evidence="2">Belongs to the BORCS8 family.</text>
</comment>
<evidence type="ECO:0000313" key="6">
    <source>
        <dbReference type="EMBL" id="CAL1526970.1"/>
    </source>
</evidence>
<sequence length="231" mass="26208">MNYDSPRPYATRVFLPGSCRTSRHFPIREIPGNDSLYTRMATQPLYKENQIDPELEHKAKKVADKLSETINVIANEPSLAFFRIQEHVRKTLPQLVDQKHEVEDIQARVQGACFDAEYATNAVRSMQSSAIHFQNIQDLLKNAMFMKQQITYADKRKQGKSSPTASPTSDVERGITQSTTSNSKSTDSLLDKAGNNQNERINIPKESLEDSQESQEVEKYMSNPNQNVTVQ</sequence>
<dbReference type="Proteomes" id="UP001497497">
    <property type="component" value="Unassembled WGS sequence"/>
</dbReference>
<evidence type="ECO:0008006" key="8">
    <source>
        <dbReference type="Google" id="ProtNLM"/>
    </source>
</evidence>
<evidence type="ECO:0000256" key="3">
    <source>
        <dbReference type="ARBA" id="ARBA00023136"/>
    </source>
</evidence>
<organism evidence="6 7">
    <name type="scientific">Lymnaea stagnalis</name>
    <name type="common">Great pond snail</name>
    <name type="synonym">Helix stagnalis</name>
    <dbReference type="NCBI Taxonomy" id="6523"/>
    <lineage>
        <taxon>Eukaryota</taxon>
        <taxon>Metazoa</taxon>
        <taxon>Spiralia</taxon>
        <taxon>Lophotrochozoa</taxon>
        <taxon>Mollusca</taxon>
        <taxon>Gastropoda</taxon>
        <taxon>Heterobranchia</taxon>
        <taxon>Euthyneura</taxon>
        <taxon>Panpulmonata</taxon>
        <taxon>Hygrophila</taxon>
        <taxon>Lymnaeoidea</taxon>
        <taxon>Lymnaeidae</taxon>
        <taxon>Lymnaea</taxon>
    </lineage>
</organism>
<feature type="compositionally biased region" description="Polar residues" evidence="5">
    <location>
        <begin position="222"/>
        <end position="231"/>
    </location>
</feature>
<evidence type="ECO:0000313" key="7">
    <source>
        <dbReference type="Proteomes" id="UP001497497"/>
    </source>
</evidence>
<evidence type="ECO:0000256" key="4">
    <source>
        <dbReference type="ARBA" id="ARBA00023228"/>
    </source>
</evidence>
<accession>A0AAV2GZX8</accession>
<comment type="subcellular location">
    <subcellularLocation>
        <location evidence="1">Lysosome membrane</location>
    </subcellularLocation>
</comment>
<name>A0AAV2GZX8_LYMST</name>
<dbReference type="InterPro" id="IPR019320">
    <property type="entry name" value="BORCS8"/>
</dbReference>
<comment type="caution">
    <text evidence="6">The sequence shown here is derived from an EMBL/GenBank/DDBJ whole genome shotgun (WGS) entry which is preliminary data.</text>
</comment>
<gene>
    <name evidence="6" type="ORF">GSLYS_00001147001</name>
</gene>
<keyword evidence="3" id="KW-0472">Membrane</keyword>
<proteinExistence type="inferred from homology"/>
<reference evidence="6 7" key="1">
    <citation type="submission" date="2024-04" db="EMBL/GenBank/DDBJ databases">
        <authorList>
            <consortium name="Genoscope - CEA"/>
            <person name="William W."/>
        </authorList>
    </citation>
    <scope>NUCLEOTIDE SEQUENCE [LARGE SCALE GENOMIC DNA]</scope>
</reference>
<keyword evidence="7" id="KW-1185">Reference proteome</keyword>
<dbReference type="GO" id="GO:0099078">
    <property type="term" value="C:BORC complex"/>
    <property type="evidence" value="ECO:0007669"/>
    <property type="project" value="TreeGrafter"/>
</dbReference>
<dbReference type="Pfam" id="PF10167">
    <property type="entry name" value="BORCS8"/>
    <property type="match status" value="1"/>
</dbReference>